<dbReference type="Gene3D" id="3.40.50.1000">
    <property type="entry name" value="HAD superfamily/HAD-like"/>
    <property type="match status" value="1"/>
</dbReference>
<dbReference type="Proteomes" id="UP000785200">
    <property type="component" value="Unassembled WGS sequence"/>
</dbReference>
<reference evidence="4" key="1">
    <citation type="submission" date="2019-07" db="EMBL/GenBank/DDBJ databases">
        <title>Hyphodiscus hymeniophilus genome sequencing and assembly.</title>
        <authorList>
            <person name="Kramer G."/>
            <person name="Nodwell J."/>
        </authorList>
    </citation>
    <scope>NUCLEOTIDE SEQUENCE</scope>
    <source>
        <strain evidence="4">ATCC 34498</strain>
    </source>
</reference>
<dbReference type="GO" id="GO:0015031">
    <property type="term" value="P:protein transport"/>
    <property type="evidence" value="ECO:0007669"/>
    <property type="project" value="UniProtKB-KW"/>
</dbReference>
<protein>
    <recommendedName>
        <fullName evidence="1">Mitochondrial import inner membrane translocase subunit TIM50</fullName>
    </recommendedName>
</protein>
<feature type="compositionally biased region" description="Basic residues" evidence="2">
    <location>
        <begin position="12"/>
        <end position="25"/>
    </location>
</feature>
<keyword evidence="1" id="KW-0653">Protein transport</keyword>
<dbReference type="InterPro" id="IPR050365">
    <property type="entry name" value="TIM50"/>
</dbReference>
<feature type="compositionally biased region" description="Polar residues" evidence="2">
    <location>
        <begin position="123"/>
        <end position="136"/>
    </location>
</feature>
<keyword evidence="1" id="KW-0496">Mitochondrion</keyword>
<feature type="region of interest" description="Disordered" evidence="2">
    <location>
        <begin position="1"/>
        <end position="45"/>
    </location>
</feature>
<dbReference type="InterPro" id="IPR036412">
    <property type="entry name" value="HAD-like_sf"/>
</dbReference>
<comment type="subunit">
    <text evidence="1">Component of the TIM23 complex.</text>
</comment>
<accession>A0A9P7AWC8</accession>
<dbReference type="InterPro" id="IPR004274">
    <property type="entry name" value="FCP1_dom"/>
</dbReference>
<dbReference type="FunFam" id="3.40.50.1000:FF:000228">
    <property type="entry name" value="NIF domain protein"/>
    <property type="match status" value="1"/>
</dbReference>
<feature type="region of interest" description="Disordered" evidence="2">
    <location>
        <begin position="123"/>
        <end position="177"/>
    </location>
</feature>
<dbReference type="SMART" id="SM00577">
    <property type="entry name" value="CPDc"/>
    <property type="match status" value="1"/>
</dbReference>
<dbReference type="PROSITE" id="PS50969">
    <property type="entry name" value="FCP1"/>
    <property type="match status" value="1"/>
</dbReference>
<evidence type="ECO:0000313" key="5">
    <source>
        <dbReference type="Proteomes" id="UP000785200"/>
    </source>
</evidence>
<keyword evidence="1" id="KW-0811">Translocation</keyword>
<comment type="similarity">
    <text evidence="1">Belongs to the TIM50 family.</text>
</comment>
<evidence type="ECO:0000256" key="2">
    <source>
        <dbReference type="SAM" id="MobiDB-lite"/>
    </source>
</evidence>
<organism evidence="4 5">
    <name type="scientific">Hyphodiscus hymeniophilus</name>
    <dbReference type="NCBI Taxonomy" id="353542"/>
    <lineage>
        <taxon>Eukaryota</taxon>
        <taxon>Fungi</taxon>
        <taxon>Dikarya</taxon>
        <taxon>Ascomycota</taxon>
        <taxon>Pezizomycotina</taxon>
        <taxon>Leotiomycetes</taxon>
        <taxon>Helotiales</taxon>
        <taxon>Hyphodiscaceae</taxon>
        <taxon>Hyphodiscus</taxon>
    </lineage>
</organism>
<proteinExistence type="inferred from homology"/>
<keyword evidence="5" id="KW-1185">Reference proteome</keyword>
<evidence type="ECO:0000256" key="1">
    <source>
        <dbReference type="RuleBase" id="RU365079"/>
    </source>
</evidence>
<gene>
    <name evidence="4" type="ORF">D0Z07_5415</name>
</gene>
<dbReference type="GO" id="GO:0005744">
    <property type="term" value="C:TIM23 mitochondrial import inner membrane translocase complex"/>
    <property type="evidence" value="ECO:0007669"/>
    <property type="project" value="UniProtKB-UniRule"/>
</dbReference>
<sequence length="383" mass="42917">MADLKPQGQPRAQRKLHPKSKHLTRHASTTTSAYPNNASNTTKDVQSVTLELEVDSMALEPLQPRIQSQRPPSLQSDLPWRLSIAPNTLPSSGSNAAEGAKSFTQFFGTALVVNEQAIRLASQSPLASSVSKQALSRPSKPGSAKAKNKSPQHKVVVGDSRDEKVDPSPDSGGIPNVSNEYLNASLSDPSQLGQPQHLLVVIDLNGTLLYRPNRKNPTKFLMRPHAQSFLKYCVDTFKVVIWSSARPENVAAMCGTILTPDIKRRVVAIWGRDKFGLSKTDFNLRVQCYKRLSQVWQDEKISRSHPLYREGHRWDQTNTVLIDDSREKARTEPHNLIEVPEWYGDLKERDDILPQVHDYLNHLSMNSNISACLRSHPWQPTVF</sequence>
<feature type="domain" description="FCP1 homology" evidence="3">
    <location>
        <begin position="193"/>
        <end position="363"/>
    </location>
</feature>
<comment type="function">
    <text evidence="1">Essential component of the TIM23 complex, a complex that mediates the translocation of transit peptide-containing proteins across the mitochondrial inner membrane.</text>
</comment>
<dbReference type="PANTHER" id="PTHR12210">
    <property type="entry name" value="DULLARD PROTEIN PHOSPHATASE"/>
    <property type="match status" value="1"/>
</dbReference>
<keyword evidence="1" id="KW-0809">Transit peptide</keyword>
<dbReference type="Pfam" id="PF03031">
    <property type="entry name" value="NIF"/>
    <property type="match status" value="1"/>
</dbReference>
<comment type="caution">
    <text evidence="4">The sequence shown here is derived from an EMBL/GenBank/DDBJ whole genome shotgun (WGS) entry which is preliminary data.</text>
</comment>
<dbReference type="EMBL" id="VNKQ01000010">
    <property type="protein sequence ID" value="KAG0648508.1"/>
    <property type="molecule type" value="Genomic_DNA"/>
</dbReference>
<dbReference type="OrthoDB" id="1711508at2759"/>
<dbReference type="SUPFAM" id="SSF56784">
    <property type="entry name" value="HAD-like"/>
    <property type="match status" value="1"/>
</dbReference>
<evidence type="ECO:0000259" key="3">
    <source>
        <dbReference type="PROSITE" id="PS50969"/>
    </source>
</evidence>
<dbReference type="AlphaFoldDB" id="A0A9P7AWC8"/>
<dbReference type="InterPro" id="IPR023214">
    <property type="entry name" value="HAD_sf"/>
</dbReference>
<keyword evidence="1" id="KW-0813">Transport</keyword>
<comment type="subcellular location">
    <subcellularLocation>
        <location evidence="1">Mitochondrion inner membrane</location>
        <topology evidence="1">Single-pass membrane protein</topology>
    </subcellularLocation>
</comment>
<name>A0A9P7AWC8_9HELO</name>
<evidence type="ECO:0000313" key="4">
    <source>
        <dbReference type="EMBL" id="KAG0648508.1"/>
    </source>
</evidence>
<feature type="compositionally biased region" description="Polar residues" evidence="2">
    <location>
        <begin position="26"/>
        <end position="45"/>
    </location>
</feature>